<dbReference type="Pfam" id="PF13458">
    <property type="entry name" value="Peripla_BP_6"/>
    <property type="match status" value="1"/>
</dbReference>
<dbReference type="AlphaFoldDB" id="A0A174JS82"/>
<dbReference type="PANTHER" id="PTHR30483">
    <property type="entry name" value="LEUCINE-SPECIFIC-BINDING PROTEIN"/>
    <property type="match status" value="1"/>
</dbReference>
<dbReference type="PROSITE" id="PS51257">
    <property type="entry name" value="PROKAR_LIPOPROTEIN"/>
    <property type="match status" value="1"/>
</dbReference>
<keyword evidence="2" id="KW-0813">Transport</keyword>
<dbReference type="InterPro" id="IPR028082">
    <property type="entry name" value="Peripla_BP_I"/>
</dbReference>
<feature type="chain" id="PRO_5039684477" evidence="5">
    <location>
        <begin position="20"/>
        <end position="390"/>
    </location>
</feature>
<evidence type="ECO:0000256" key="4">
    <source>
        <dbReference type="ARBA" id="ARBA00022970"/>
    </source>
</evidence>
<dbReference type="PANTHER" id="PTHR30483:SF6">
    <property type="entry name" value="PERIPLASMIC BINDING PROTEIN OF ABC TRANSPORTER FOR NATURAL AMINO ACIDS"/>
    <property type="match status" value="1"/>
</dbReference>
<dbReference type="InterPro" id="IPR000709">
    <property type="entry name" value="Leu_Ile_Val-bd"/>
</dbReference>
<gene>
    <name evidence="7" type="primary">braC</name>
    <name evidence="7" type="ORF">ERS852450_02892</name>
</gene>
<dbReference type="RefSeq" id="WP_055299782.1">
    <property type="nucleotide sequence ID" value="NZ_BLYK01000059.1"/>
</dbReference>
<dbReference type="EMBL" id="CYZL01000037">
    <property type="protein sequence ID" value="CUP02623.1"/>
    <property type="molecule type" value="Genomic_DNA"/>
</dbReference>
<dbReference type="Proteomes" id="UP000095679">
    <property type="component" value="Unassembled WGS sequence"/>
</dbReference>
<dbReference type="PRINTS" id="PR00337">
    <property type="entry name" value="LEUILEVALBP"/>
</dbReference>
<evidence type="ECO:0000256" key="5">
    <source>
        <dbReference type="SAM" id="SignalP"/>
    </source>
</evidence>
<dbReference type="GO" id="GO:0006865">
    <property type="term" value="P:amino acid transport"/>
    <property type="evidence" value="ECO:0007669"/>
    <property type="project" value="UniProtKB-KW"/>
</dbReference>
<proteinExistence type="inferred from homology"/>
<organism evidence="7 8">
    <name type="scientific">Anaerobutyricum hallii</name>
    <dbReference type="NCBI Taxonomy" id="39488"/>
    <lineage>
        <taxon>Bacteria</taxon>
        <taxon>Bacillati</taxon>
        <taxon>Bacillota</taxon>
        <taxon>Clostridia</taxon>
        <taxon>Lachnospirales</taxon>
        <taxon>Lachnospiraceae</taxon>
        <taxon>Anaerobutyricum</taxon>
    </lineage>
</organism>
<dbReference type="SUPFAM" id="SSF53822">
    <property type="entry name" value="Periplasmic binding protein-like I"/>
    <property type="match status" value="1"/>
</dbReference>
<dbReference type="CDD" id="cd06347">
    <property type="entry name" value="PBP1_ABC_LivK_ligand_binding-like"/>
    <property type="match status" value="1"/>
</dbReference>
<dbReference type="InterPro" id="IPR051010">
    <property type="entry name" value="BCAA_transport"/>
</dbReference>
<comment type="similarity">
    <text evidence="1">Belongs to the leucine-binding protein family.</text>
</comment>
<evidence type="ECO:0000256" key="1">
    <source>
        <dbReference type="ARBA" id="ARBA00010062"/>
    </source>
</evidence>
<reference evidence="7 8" key="1">
    <citation type="submission" date="2015-09" db="EMBL/GenBank/DDBJ databases">
        <authorList>
            <consortium name="Pathogen Informatics"/>
        </authorList>
    </citation>
    <scope>NUCLEOTIDE SEQUENCE [LARGE SCALE GENOMIC DNA]</scope>
    <source>
        <strain evidence="7 8">2789STDY5834835</strain>
    </source>
</reference>
<keyword evidence="3 5" id="KW-0732">Signal</keyword>
<dbReference type="InterPro" id="IPR028081">
    <property type="entry name" value="Leu-bd"/>
</dbReference>
<protein>
    <submittedName>
        <fullName evidence="7">Leucine-, isoleucine-, valine-, threonine-, and alanine-binding protein</fullName>
    </submittedName>
</protein>
<evidence type="ECO:0000313" key="8">
    <source>
        <dbReference type="Proteomes" id="UP000095679"/>
    </source>
</evidence>
<feature type="signal peptide" evidence="5">
    <location>
        <begin position="1"/>
        <end position="19"/>
    </location>
</feature>
<dbReference type="Gene3D" id="3.40.50.2300">
    <property type="match status" value="2"/>
</dbReference>
<keyword evidence="4" id="KW-0029">Amino-acid transport</keyword>
<evidence type="ECO:0000256" key="2">
    <source>
        <dbReference type="ARBA" id="ARBA00022448"/>
    </source>
</evidence>
<sequence length="390" mass="41401">MKKFISVMLVAAMAVTALTGCGSNSGSSSKKDADKYYIGGIGPTTGATAIYGTAVKNGAQIAVDEINAAGGINGKQIEYRFEDDQNDAEKAVNAYNTLKDWGMQMLVGTTTTAPCIAVAGKTASDNVFQITPSASSPDVLSSGNGNVFQVCFTDPNQGVASAQYIAENKLATKIGIIYDSSDVYSSGIEEKFEAEAKTQGLNIVSKAAFTADSKTDFGTQLQKAKDAGADLLFLPIYYQEASIILKQADTMGYKPKFFGVDGMDGILTVENFDTKLAEDVMLLTPFAADAKDKTVQNFVKTYKEKYEDTPNQFAADSYDAVYALKAAIEESKATTDMSASDMCDALKGAMTKIKMQGLTGGKDGLTWNESGEVTKSPKAVIIKNGAYKAM</sequence>
<accession>A0A174JS82</accession>
<name>A0A174JS82_9FIRM</name>
<evidence type="ECO:0000313" key="7">
    <source>
        <dbReference type="EMBL" id="CUP02623.1"/>
    </source>
</evidence>
<evidence type="ECO:0000256" key="3">
    <source>
        <dbReference type="ARBA" id="ARBA00022729"/>
    </source>
</evidence>
<feature type="domain" description="Leucine-binding protein" evidence="6">
    <location>
        <begin position="36"/>
        <end position="350"/>
    </location>
</feature>
<evidence type="ECO:0000259" key="6">
    <source>
        <dbReference type="Pfam" id="PF13458"/>
    </source>
</evidence>